<dbReference type="InterPro" id="IPR006094">
    <property type="entry name" value="Oxid_FAD_bind_N"/>
</dbReference>
<protein>
    <submittedName>
        <fullName evidence="7">FAD-binding oxidoreductase</fullName>
    </submittedName>
</protein>
<sequence length="534" mass="59796">MTEPRTTARGIRVTPGDRRYAALRRGYNPRWESEPDYIELVRTPEETVGALRDALTPQPPDPVRSRITARSGGHCYENFVCAPDVRVIIDVSLMDEIYEDDGMVCVEAGATNGDLRKQLFLKTGKVLPGGSCPSVGVGGHVPAGGFGLLSRQFGLTVDYLHEVEVAVVDENRDVRLVRAGKDSDEPERSLWWAHTGGGGGNFGILTRMWFKNLPDAPERVLFSAGGWKWSSLARGERGFRQFRQIVDNFGRFFAQRDPKFDPLFAILLLTHRSQPKIGLIAQIDAGVDGARQRMTEFQRAMTSRGWRVGLRRPPFEDLTEGYGEYPALAGLRQPQPLPWESVDKLLGPVDNLRCGKHKSAYMREPLPERQVRALWHGLAGEGRHVVRDAVVQIDSYGAAINRTDVTDTAVAQRDSILKLQHQVYWPATEDGASHLNWIRTLYRDMYADTGGVPVTKDIGAGITDGCYIGYPDVDLSDRAWNIDPRSWAKLYYGPHYGTLQEVKRYWDPLNVFRHQQSIEPPPPIPVPRTTGGRA</sequence>
<dbReference type="PANTHER" id="PTHR42973:SF39">
    <property type="entry name" value="FAD-BINDING PCMH-TYPE DOMAIN-CONTAINING PROTEIN"/>
    <property type="match status" value="1"/>
</dbReference>
<keyword evidence="5" id="KW-0560">Oxidoreductase</keyword>
<keyword evidence="4" id="KW-0274">FAD</keyword>
<dbReference type="Pfam" id="PF08031">
    <property type="entry name" value="BBE"/>
    <property type="match status" value="1"/>
</dbReference>
<evidence type="ECO:0000256" key="4">
    <source>
        <dbReference type="ARBA" id="ARBA00022827"/>
    </source>
</evidence>
<evidence type="ECO:0000256" key="3">
    <source>
        <dbReference type="ARBA" id="ARBA00022630"/>
    </source>
</evidence>
<evidence type="ECO:0000256" key="5">
    <source>
        <dbReference type="ARBA" id="ARBA00023002"/>
    </source>
</evidence>
<evidence type="ECO:0000256" key="2">
    <source>
        <dbReference type="ARBA" id="ARBA00005466"/>
    </source>
</evidence>
<comment type="similarity">
    <text evidence="2">Belongs to the oxygen-dependent FAD-linked oxidoreductase family.</text>
</comment>
<dbReference type="Proteomes" id="UP001596540">
    <property type="component" value="Unassembled WGS sequence"/>
</dbReference>
<evidence type="ECO:0000313" key="7">
    <source>
        <dbReference type="EMBL" id="MFC7328237.1"/>
    </source>
</evidence>
<evidence type="ECO:0000256" key="1">
    <source>
        <dbReference type="ARBA" id="ARBA00001974"/>
    </source>
</evidence>
<dbReference type="EMBL" id="JBHTBH010000004">
    <property type="protein sequence ID" value="MFC7328237.1"/>
    <property type="molecule type" value="Genomic_DNA"/>
</dbReference>
<accession>A0ABW2KE17</accession>
<comment type="cofactor">
    <cofactor evidence="1">
        <name>FAD</name>
        <dbReference type="ChEBI" id="CHEBI:57692"/>
    </cofactor>
</comment>
<dbReference type="Pfam" id="PF01565">
    <property type="entry name" value="FAD_binding_4"/>
    <property type="match status" value="1"/>
</dbReference>
<gene>
    <name evidence="7" type="ORF">ACFQRF_10835</name>
</gene>
<dbReference type="PROSITE" id="PS51387">
    <property type="entry name" value="FAD_PCMH"/>
    <property type="match status" value="1"/>
</dbReference>
<dbReference type="InterPro" id="IPR012951">
    <property type="entry name" value="BBE"/>
</dbReference>
<dbReference type="Gene3D" id="3.40.462.20">
    <property type="match status" value="1"/>
</dbReference>
<dbReference type="InterPro" id="IPR016169">
    <property type="entry name" value="FAD-bd_PCMH_sub2"/>
</dbReference>
<dbReference type="InterPro" id="IPR036318">
    <property type="entry name" value="FAD-bd_PCMH-like_sf"/>
</dbReference>
<keyword evidence="3" id="KW-0285">Flavoprotein</keyword>
<keyword evidence="8" id="KW-1185">Reference proteome</keyword>
<comment type="caution">
    <text evidence="7">The sequence shown here is derived from an EMBL/GenBank/DDBJ whole genome shotgun (WGS) entry which is preliminary data.</text>
</comment>
<evidence type="ECO:0000259" key="6">
    <source>
        <dbReference type="PROSITE" id="PS51387"/>
    </source>
</evidence>
<dbReference type="RefSeq" id="WP_379870885.1">
    <property type="nucleotide sequence ID" value="NZ_JBHTBH010000004.1"/>
</dbReference>
<evidence type="ECO:0000313" key="8">
    <source>
        <dbReference type="Proteomes" id="UP001596540"/>
    </source>
</evidence>
<name>A0ABW2KE17_9ACTN</name>
<reference evidence="8" key="1">
    <citation type="journal article" date="2019" name="Int. J. Syst. Evol. Microbiol.">
        <title>The Global Catalogue of Microorganisms (GCM) 10K type strain sequencing project: providing services to taxonomists for standard genome sequencing and annotation.</title>
        <authorList>
            <consortium name="The Broad Institute Genomics Platform"/>
            <consortium name="The Broad Institute Genome Sequencing Center for Infectious Disease"/>
            <person name="Wu L."/>
            <person name="Ma J."/>
        </authorList>
    </citation>
    <scope>NUCLEOTIDE SEQUENCE [LARGE SCALE GENOMIC DNA]</scope>
    <source>
        <strain evidence="8">CGMCC 4.7382</strain>
    </source>
</reference>
<dbReference type="InterPro" id="IPR050416">
    <property type="entry name" value="FAD-linked_Oxidoreductase"/>
</dbReference>
<dbReference type="Gene3D" id="3.30.465.10">
    <property type="match status" value="1"/>
</dbReference>
<dbReference type="PANTHER" id="PTHR42973">
    <property type="entry name" value="BINDING OXIDOREDUCTASE, PUTATIVE (AFU_ORTHOLOGUE AFUA_1G17690)-RELATED"/>
    <property type="match status" value="1"/>
</dbReference>
<dbReference type="SUPFAM" id="SSF56176">
    <property type="entry name" value="FAD-binding/transporter-associated domain-like"/>
    <property type="match status" value="1"/>
</dbReference>
<feature type="domain" description="FAD-binding PCMH-type" evidence="6">
    <location>
        <begin position="30"/>
        <end position="215"/>
    </location>
</feature>
<organism evidence="7 8">
    <name type="scientific">Marinactinospora rubrisoli</name>
    <dbReference type="NCBI Taxonomy" id="2715399"/>
    <lineage>
        <taxon>Bacteria</taxon>
        <taxon>Bacillati</taxon>
        <taxon>Actinomycetota</taxon>
        <taxon>Actinomycetes</taxon>
        <taxon>Streptosporangiales</taxon>
        <taxon>Nocardiopsidaceae</taxon>
        <taxon>Marinactinospora</taxon>
    </lineage>
</organism>
<proteinExistence type="inferred from homology"/>
<dbReference type="InterPro" id="IPR016166">
    <property type="entry name" value="FAD-bd_PCMH"/>
</dbReference>